<sequence length="566" mass="62962">MSIQLVLSHYLSGLRERDELDALLPDLLRAMGHSVLSRAQVGVNQGGVDVMSTKENAQGEPEVFLFVIKFGNVSRNDFYGSQQAILPSIRQASTEYVRNRVPEPLQALKKRVVLVSNGILKQDAQSDFSALSKEVTEFSPLCSLEFWGMDQLSPFIEQYLFDDALLLDNGKSDLRAALAGLEDTQASFTRFVRFVDDCMPPLADDSDVSENSRRNRFHKRAAAAAVGWAVLLVWGESEGNQKPGVLAGEYLLLRLWGESITLGLQTDAHFLKRFETLAKLHADTLQRYYERVMPSLLNRRNVLRYRPDHVLYMDLVCDELGRLGTALLLLLAMKADQAAVVALHGKLVSFINAHNGCLLPVYDGQAIDLSLAMAAIMAAGDVTSTQLIVRECIDRFETGLEQNRVMPVDTDDLEDAMALHYGKEPRREEFFKTSTLVPLLGTMAALLRDQEGLDQLSTMIVPKLERVTKERWFPQKALQTLTSSGAYVNAIGVSRSVTDFRQTPAEEVEASLKVPSHAAVPEDFAWHNTPWEVLIAISARLHRHPLPTWYLAKLAGVQSAATITSP</sequence>
<comment type="caution">
    <text evidence="1">The sequence shown here is derived from an EMBL/GenBank/DDBJ whole genome shotgun (WGS) entry which is preliminary data.</text>
</comment>
<evidence type="ECO:0000313" key="2">
    <source>
        <dbReference type="Proteomes" id="UP000030060"/>
    </source>
</evidence>
<name>A0A0A1YXP0_PSEFL</name>
<evidence type="ECO:0000313" key="1">
    <source>
        <dbReference type="EMBL" id="KGE66805.1"/>
    </source>
</evidence>
<gene>
    <name evidence="1" type="ORF">K814_0116655</name>
</gene>
<dbReference type="Proteomes" id="UP000030060">
    <property type="component" value="Unassembled WGS sequence"/>
</dbReference>
<proteinExistence type="predicted"/>
<accession>A0A0A1YXP0</accession>
<reference evidence="1 2" key="1">
    <citation type="journal article" date="2013" name="Genome Announc.">
        <title>Draft Genome Sequence of Pseudomonas fluorescens LMG 5329, a White Line-Inducing Principle-Producing Bioindicator for the Mushroom Pathogen Pseudomonas tolaasii.</title>
        <authorList>
            <person name="Ghequire M.G."/>
            <person name="Rokni-Zadeh H."/>
            <person name="Zarrineh P."/>
            <person name="De Mot R."/>
        </authorList>
    </citation>
    <scope>NUCLEOTIDE SEQUENCE [LARGE SCALE GENOMIC DNA]</scope>
    <source>
        <strain evidence="1 2">LMG 5329</strain>
    </source>
</reference>
<dbReference type="OrthoDB" id="5540856at2"/>
<dbReference type="AlphaFoldDB" id="A0A0A1YXP0"/>
<evidence type="ECO:0008006" key="3">
    <source>
        <dbReference type="Google" id="ProtNLM"/>
    </source>
</evidence>
<dbReference type="EMBL" id="ASGY01000121">
    <property type="protein sequence ID" value="KGE66805.1"/>
    <property type="molecule type" value="Genomic_DNA"/>
</dbReference>
<protein>
    <recommendedName>
        <fullName evidence="3">Chemotaxis protein</fullName>
    </recommendedName>
</protein>
<dbReference type="RefSeq" id="WP_038847251.1">
    <property type="nucleotide sequence ID" value="NZ_ASGY01000121.1"/>
</dbReference>
<organism evidence="1 2">
    <name type="scientific">Pseudomonas fluorescens LMG 5329</name>
    <dbReference type="NCBI Taxonomy" id="1324332"/>
    <lineage>
        <taxon>Bacteria</taxon>
        <taxon>Pseudomonadati</taxon>
        <taxon>Pseudomonadota</taxon>
        <taxon>Gammaproteobacteria</taxon>
        <taxon>Pseudomonadales</taxon>
        <taxon>Pseudomonadaceae</taxon>
        <taxon>Pseudomonas</taxon>
    </lineage>
</organism>